<dbReference type="Pfam" id="PF01872">
    <property type="entry name" value="RibD_C"/>
    <property type="match status" value="1"/>
</dbReference>
<dbReference type="Proteomes" id="UP000006637">
    <property type="component" value="Chromosome"/>
</dbReference>
<dbReference type="GO" id="GO:0046872">
    <property type="term" value="F:metal ion binding"/>
    <property type="evidence" value="ECO:0007669"/>
    <property type="project" value="UniProtKB-KW"/>
</dbReference>
<dbReference type="AlphaFoldDB" id="Q1AWA1"/>
<evidence type="ECO:0000256" key="2">
    <source>
        <dbReference type="ARBA" id="ARBA00004882"/>
    </source>
</evidence>
<dbReference type="SUPFAM" id="SSF53927">
    <property type="entry name" value="Cytidine deaminase-like"/>
    <property type="match status" value="1"/>
</dbReference>
<comment type="similarity">
    <text evidence="5 11">In the C-terminal section; belongs to the HTP reductase family.</text>
</comment>
<dbReference type="InterPro" id="IPR004794">
    <property type="entry name" value="Eubact_RibD"/>
</dbReference>
<keyword evidence="11 14" id="KW-0479">Metal-binding</keyword>
<feature type="binding site" evidence="13">
    <location>
        <position position="291"/>
    </location>
    <ligand>
        <name>substrate</name>
    </ligand>
</feature>
<dbReference type="InterPro" id="IPR050765">
    <property type="entry name" value="Riboflavin_Biosynth_HTPR"/>
</dbReference>
<dbReference type="InterPro" id="IPR016193">
    <property type="entry name" value="Cytidine_deaminase-like"/>
</dbReference>
<evidence type="ECO:0000256" key="6">
    <source>
        <dbReference type="ARBA" id="ARBA00022857"/>
    </source>
</evidence>
<evidence type="ECO:0000256" key="1">
    <source>
        <dbReference type="ARBA" id="ARBA00002151"/>
    </source>
</evidence>
<dbReference type="GO" id="GO:0009231">
    <property type="term" value="P:riboflavin biosynthetic process"/>
    <property type="evidence" value="ECO:0007669"/>
    <property type="project" value="UniProtKB-UniPathway"/>
</dbReference>
<feature type="binding site" evidence="13">
    <location>
        <position position="179"/>
    </location>
    <ligand>
        <name>substrate</name>
    </ligand>
</feature>
<comment type="catalytic activity">
    <reaction evidence="9 11">
        <text>5-amino-6-(5-phospho-D-ribitylamino)uracil + NADP(+) = 5-amino-6-(5-phospho-D-ribosylamino)uracil + NADPH + H(+)</text>
        <dbReference type="Rhea" id="RHEA:17845"/>
        <dbReference type="ChEBI" id="CHEBI:15378"/>
        <dbReference type="ChEBI" id="CHEBI:57783"/>
        <dbReference type="ChEBI" id="CHEBI:58349"/>
        <dbReference type="ChEBI" id="CHEBI:58421"/>
        <dbReference type="ChEBI" id="CHEBI:58453"/>
        <dbReference type="EC" id="1.1.1.193"/>
    </reaction>
</comment>
<keyword evidence="11 14" id="KW-0862">Zinc</keyword>
<feature type="binding site" evidence="14">
    <location>
        <position position="44"/>
    </location>
    <ligand>
        <name>Zn(2+)</name>
        <dbReference type="ChEBI" id="CHEBI:29105"/>
        <note>catalytic</note>
    </ligand>
</feature>
<dbReference type="InterPro" id="IPR024072">
    <property type="entry name" value="DHFR-like_dom_sf"/>
</dbReference>
<keyword evidence="8" id="KW-0511">Multifunctional enzyme</keyword>
<dbReference type="PIRSF" id="PIRSF006769">
    <property type="entry name" value="RibD"/>
    <property type="match status" value="1"/>
</dbReference>
<accession>Q1AWA1</accession>
<keyword evidence="17" id="KW-1185">Reference proteome</keyword>
<comment type="similarity">
    <text evidence="4 11">In the N-terminal section; belongs to the cytidine and deoxycytidylate deaminase family.</text>
</comment>
<dbReference type="EC" id="1.1.1.193" evidence="11"/>
<evidence type="ECO:0000313" key="16">
    <source>
        <dbReference type="EMBL" id="ABG04327.1"/>
    </source>
</evidence>
<evidence type="ECO:0000256" key="8">
    <source>
        <dbReference type="ARBA" id="ARBA00023268"/>
    </source>
</evidence>
<dbReference type="InterPro" id="IPR002125">
    <property type="entry name" value="CMP_dCMP_dom"/>
</dbReference>
<reference evidence="16 17" key="1">
    <citation type="submission" date="2006-06" db="EMBL/GenBank/DDBJ databases">
        <title>Complete sequence of Rubrobacter xylanophilus DSM 9941.</title>
        <authorList>
            <consortium name="US DOE Joint Genome Institute"/>
            <person name="Copeland A."/>
            <person name="Lucas S."/>
            <person name="Lapidus A."/>
            <person name="Barry K."/>
            <person name="Detter J.C."/>
            <person name="Glavina del Rio T."/>
            <person name="Hammon N."/>
            <person name="Israni S."/>
            <person name="Dalin E."/>
            <person name="Tice H."/>
            <person name="Pitluck S."/>
            <person name="Munk A.C."/>
            <person name="Brettin T."/>
            <person name="Bruce D."/>
            <person name="Han C."/>
            <person name="Tapia R."/>
            <person name="Gilna P."/>
            <person name="Schmutz J."/>
            <person name="Larimer F."/>
            <person name="Land M."/>
            <person name="Hauser L."/>
            <person name="Kyrpides N."/>
            <person name="Lykidis A."/>
            <person name="da Costa M.S."/>
            <person name="Rainey F.A."/>
            <person name="Empadinhas N."/>
            <person name="Jolivet E."/>
            <person name="Battista J.R."/>
            <person name="Richardson P."/>
        </authorList>
    </citation>
    <scope>NUCLEOTIDE SEQUENCE [LARGE SCALE GENOMIC DNA]</scope>
    <source>
        <strain evidence="17">DSM 9941 / NBRC 16129 / PRD-1</strain>
    </source>
</reference>
<feature type="binding site" evidence="14">
    <location>
        <position position="80"/>
    </location>
    <ligand>
        <name>Zn(2+)</name>
        <dbReference type="ChEBI" id="CHEBI:29105"/>
        <note>catalytic</note>
    </ligand>
</feature>
<keyword evidence="11 16" id="KW-0378">Hydrolase</keyword>
<protein>
    <recommendedName>
        <fullName evidence="11">Riboflavin biosynthesis protein RibD</fullName>
    </recommendedName>
    <domain>
        <recommendedName>
            <fullName evidence="11">Diaminohydroxyphosphoribosylaminopyrimidine deaminase</fullName>
            <shortName evidence="11">DRAP deaminase</shortName>
            <ecNumber evidence="11">3.5.4.26</ecNumber>
        </recommendedName>
        <alternativeName>
            <fullName evidence="11">Riboflavin-specific deaminase</fullName>
        </alternativeName>
    </domain>
    <domain>
        <recommendedName>
            <fullName evidence="11">5-amino-6-(5-phosphoribosylamino)uracil reductase</fullName>
            <ecNumber evidence="11">1.1.1.193</ecNumber>
        </recommendedName>
        <alternativeName>
            <fullName evidence="11">HTP reductase</fullName>
        </alternativeName>
    </domain>
</protein>
<dbReference type="KEGG" id="rxy:Rxyl_1364"/>
<evidence type="ECO:0000256" key="11">
    <source>
        <dbReference type="PIRNR" id="PIRNR006769"/>
    </source>
</evidence>
<dbReference type="GO" id="GO:0008835">
    <property type="term" value="F:diaminohydroxyphosphoribosylaminopyrimidine deaminase activity"/>
    <property type="evidence" value="ECO:0007669"/>
    <property type="project" value="UniProtKB-EC"/>
</dbReference>
<feature type="binding site" evidence="13">
    <location>
        <position position="163"/>
    </location>
    <ligand>
        <name>substrate</name>
    </ligand>
</feature>
<dbReference type="PANTHER" id="PTHR38011:SF7">
    <property type="entry name" value="2,5-DIAMINO-6-RIBOSYLAMINO-4(3H)-PYRIMIDINONE 5'-PHOSPHATE REDUCTASE"/>
    <property type="match status" value="1"/>
</dbReference>
<comment type="pathway">
    <text evidence="2 11">Cofactor biosynthesis; riboflavin biosynthesis; 5-amino-6-(D-ribitylamino)uracil from GTP: step 2/4.</text>
</comment>
<comment type="function">
    <text evidence="1 11">Converts 2,5-diamino-6-(ribosylamino)-4(3h)-pyrimidinone 5'-phosphate into 5-amino-6-(ribosylamino)-2,4(1h,3h)-pyrimidinedione 5'-phosphate.</text>
</comment>
<feature type="binding site" evidence="13">
    <location>
        <position position="202"/>
    </location>
    <ligand>
        <name>substrate</name>
    </ligand>
</feature>
<keyword evidence="7 11" id="KW-0560">Oxidoreductase</keyword>
<gene>
    <name evidence="16" type="ordered locus">Rxyl_1364</name>
</gene>
<feature type="domain" description="CMP/dCMP-type deaminase" evidence="15">
    <location>
        <begin position="1"/>
        <end position="119"/>
    </location>
</feature>
<name>Q1AWA1_RUBXD</name>
<feature type="binding site" evidence="13">
    <location>
        <position position="195"/>
    </location>
    <ligand>
        <name>NADP(+)</name>
        <dbReference type="ChEBI" id="CHEBI:58349"/>
    </ligand>
</feature>
<feature type="binding site" evidence="13">
    <location>
        <position position="165"/>
    </location>
    <ligand>
        <name>NADP(+)</name>
        <dbReference type="ChEBI" id="CHEBI:58349"/>
    </ligand>
</feature>
<proteinExistence type="inferred from homology"/>
<comment type="cofactor">
    <cofactor evidence="11 14">
        <name>Zn(2+)</name>
        <dbReference type="ChEBI" id="CHEBI:29105"/>
    </cofactor>
    <text evidence="11 14">Binds 1 zinc ion.</text>
</comment>
<organism evidence="16 17">
    <name type="scientific">Rubrobacter xylanophilus (strain DSM 9941 / JCM 11954 / NBRC 16129 / PRD-1)</name>
    <dbReference type="NCBI Taxonomy" id="266117"/>
    <lineage>
        <taxon>Bacteria</taxon>
        <taxon>Bacillati</taxon>
        <taxon>Actinomycetota</taxon>
        <taxon>Rubrobacteria</taxon>
        <taxon>Rubrobacterales</taxon>
        <taxon>Rubrobacteraceae</taxon>
        <taxon>Rubrobacter</taxon>
    </lineage>
</organism>
<dbReference type="STRING" id="266117.Rxyl_1364"/>
<keyword evidence="6 11" id="KW-0521">NADP</keyword>
<dbReference type="Gene3D" id="3.40.140.10">
    <property type="entry name" value="Cytidine Deaminase, domain 2"/>
    <property type="match status" value="1"/>
</dbReference>
<evidence type="ECO:0000256" key="4">
    <source>
        <dbReference type="ARBA" id="ARBA00005259"/>
    </source>
</evidence>
<comment type="catalytic activity">
    <reaction evidence="10 11">
        <text>2,5-diamino-6-hydroxy-4-(5-phosphoribosylamino)-pyrimidine + H2O + H(+) = 5-amino-6-(5-phospho-D-ribosylamino)uracil + NH4(+)</text>
        <dbReference type="Rhea" id="RHEA:21868"/>
        <dbReference type="ChEBI" id="CHEBI:15377"/>
        <dbReference type="ChEBI" id="CHEBI:15378"/>
        <dbReference type="ChEBI" id="CHEBI:28938"/>
        <dbReference type="ChEBI" id="CHEBI:58453"/>
        <dbReference type="ChEBI" id="CHEBI:58614"/>
        <dbReference type="EC" id="3.5.4.26"/>
    </reaction>
</comment>
<evidence type="ECO:0000256" key="5">
    <source>
        <dbReference type="ARBA" id="ARBA00007417"/>
    </source>
</evidence>
<dbReference type="Pfam" id="PF00383">
    <property type="entry name" value="dCMP_cyt_deam_1"/>
    <property type="match status" value="1"/>
</dbReference>
<dbReference type="InterPro" id="IPR002734">
    <property type="entry name" value="RibDG_C"/>
</dbReference>
<evidence type="ECO:0000256" key="12">
    <source>
        <dbReference type="PIRSR" id="PIRSR006769-1"/>
    </source>
</evidence>
<keyword evidence="11" id="KW-0686">Riboflavin biosynthesis</keyword>
<dbReference type="Gene3D" id="3.40.430.10">
    <property type="entry name" value="Dihydrofolate Reductase, subunit A"/>
    <property type="match status" value="1"/>
</dbReference>
<dbReference type="HOGENOM" id="CLU_036590_1_0_11"/>
<dbReference type="EC" id="3.5.4.26" evidence="11"/>
<evidence type="ECO:0000259" key="15">
    <source>
        <dbReference type="PROSITE" id="PS51747"/>
    </source>
</evidence>
<dbReference type="eggNOG" id="COG1985">
    <property type="taxonomic scope" value="Bacteria"/>
</dbReference>
<dbReference type="PANTHER" id="PTHR38011">
    <property type="entry name" value="DIHYDROFOLATE REDUCTASE FAMILY PROTEIN (AFU_ORTHOLOGUE AFUA_8G06820)"/>
    <property type="match status" value="1"/>
</dbReference>
<dbReference type="PROSITE" id="PS51747">
    <property type="entry name" value="CYT_DCMP_DEAMINASES_2"/>
    <property type="match status" value="1"/>
</dbReference>
<dbReference type="SUPFAM" id="SSF53597">
    <property type="entry name" value="Dihydrofolate reductase-like"/>
    <property type="match status" value="1"/>
</dbReference>
<feature type="binding site" evidence="13">
    <location>
        <position position="191"/>
    </location>
    <ligand>
        <name>NADP(+)</name>
        <dbReference type="ChEBI" id="CHEBI:58349"/>
    </ligand>
</feature>
<comment type="pathway">
    <text evidence="3 11">Cofactor biosynthesis; riboflavin biosynthesis; 5-amino-6-(D-ribitylamino)uracil from GTP: step 3/4.</text>
</comment>
<evidence type="ECO:0000256" key="10">
    <source>
        <dbReference type="ARBA" id="ARBA00049886"/>
    </source>
</evidence>
<evidence type="ECO:0000256" key="3">
    <source>
        <dbReference type="ARBA" id="ARBA00004910"/>
    </source>
</evidence>
<evidence type="ECO:0000256" key="7">
    <source>
        <dbReference type="ARBA" id="ARBA00023002"/>
    </source>
</evidence>
<evidence type="ECO:0000256" key="14">
    <source>
        <dbReference type="PIRSR" id="PIRSR006769-3"/>
    </source>
</evidence>
<dbReference type="eggNOG" id="COG0117">
    <property type="taxonomic scope" value="Bacteria"/>
</dbReference>
<sequence length="369" mass="39239">MDLARELAERGRYTAAPNPLVGAVVVRGGAVVGEGWHVRPGEEHAEAMALRRAGAAARGATMYVTLEPCNHHLRTPGPPCAEAVLRAGIRRLVVGHADPNPRVNGRSLRRLREAGVEVEVLDDPVFERQNERFFWAMRRGRPFVHLKLAVTLDGRIAAAGGDSRWVTGPEARRRAHALRAEAGAVLVGAGTARADDPLLTPRGLDEEPPRVLRAVLDPRLTLPEASRLVSTAPEWPLVVFCAEGASPRRRRRLEAAGAEVEAVPAAGDGGLDLGAVLERLRLRGASGVLVEGGGQTARRFVAGGLVNKMTLFYAPRLAGADGVPMVGGLRVTRMAQAPRFSVAGVERLGDDLAVTLYPAEGGGDVHRVG</sequence>
<feature type="binding site" evidence="13">
    <location>
        <position position="149"/>
    </location>
    <ligand>
        <name>NADP(+)</name>
        <dbReference type="ChEBI" id="CHEBI:58349"/>
    </ligand>
</feature>
<dbReference type="GO" id="GO:0008703">
    <property type="term" value="F:5-amino-6-(5-phosphoribosylamino)uracil reductase activity"/>
    <property type="evidence" value="ECO:0007669"/>
    <property type="project" value="UniProtKB-EC"/>
</dbReference>
<feature type="binding site" evidence="14">
    <location>
        <position position="69"/>
    </location>
    <ligand>
        <name>Zn(2+)</name>
        <dbReference type="ChEBI" id="CHEBI:29105"/>
        <note>catalytic</note>
    </ligand>
</feature>
<dbReference type="UniPathway" id="UPA00275">
    <property type="reaction ID" value="UER00401"/>
</dbReference>
<dbReference type="RefSeq" id="WP_011564344.1">
    <property type="nucleotide sequence ID" value="NC_008148.1"/>
</dbReference>
<dbReference type="EMBL" id="CP000386">
    <property type="protein sequence ID" value="ABG04327.1"/>
    <property type="molecule type" value="Genomic_DNA"/>
</dbReference>
<feature type="binding site" evidence="13">
    <location>
        <position position="199"/>
    </location>
    <ligand>
        <name>NADP(+)</name>
        <dbReference type="ChEBI" id="CHEBI:58349"/>
    </ligand>
</feature>
<evidence type="ECO:0000256" key="9">
    <source>
        <dbReference type="ARBA" id="ARBA00049861"/>
    </source>
</evidence>
<dbReference type="PhylomeDB" id="Q1AWA1"/>
<evidence type="ECO:0000256" key="13">
    <source>
        <dbReference type="PIRSR" id="PIRSR006769-2"/>
    </source>
</evidence>
<feature type="active site" description="Proton donor" evidence="12">
    <location>
        <position position="46"/>
    </location>
</feature>
<dbReference type="NCBIfam" id="TIGR00326">
    <property type="entry name" value="eubact_ribD"/>
    <property type="match status" value="1"/>
</dbReference>
<evidence type="ECO:0000313" key="17">
    <source>
        <dbReference type="Proteomes" id="UP000006637"/>
    </source>
</evidence>